<feature type="transmembrane region" description="Helical" evidence="1">
    <location>
        <begin position="255"/>
        <end position="275"/>
    </location>
</feature>
<organism evidence="3 4">
    <name type="scientific">Rhizophagus irregularis</name>
    <dbReference type="NCBI Taxonomy" id="588596"/>
    <lineage>
        <taxon>Eukaryota</taxon>
        <taxon>Fungi</taxon>
        <taxon>Fungi incertae sedis</taxon>
        <taxon>Mucoromycota</taxon>
        <taxon>Glomeromycotina</taxon>
        <taxon>Glomeromycetes</taxon>
        <taxon>Glomerales</taxon>
        <taxon>Glomeraceae</taxon>
        <taxon>Rhizophagus</taxon>
    </lineage>
</organism>
<evidence type="ECO:0000313" key="5">
    <source>
        <dbReference type="Proteomes" id="UP000232722"/>
    </source>
</evidence>
<dbReference type="EMBL" id="LLXJ01001379">
    <property type="protein sequence ID" value="PKC02467.1"/>
    <property type="molecule type" value="Genomic_DNA"/>
</dbReference>
<dbReference type="VEuPathDB" id="FungiDB:RhiirFUN_017517"/>
<evidence type="ECO:0000313" key="3">
    <source>
        <dbReference type="EMBL" id="PKC65193.1"/>
    </source>
</evidence>
<name>A0A2N0RPH2_9GLOM</name>
<sequence>MFRRNGTLLGIKKQTGAEYDNPVIESTKPAVYEITIRYAIPEIPNYVEAITTLRTYRQLAYGPYARMVISLPTNNNTANIPFYPIRLVVQGNTEDTTDPNYNEFNPDIHVVLKVYVVTYVIVHQAITSVYQKAFSNKTKHAGPLVENLNIMVFSIGVSKNPDWNYAGEGYKSSFIHSRSLFFQEFDDEAIITPFKKEDSELQFWTRSKDPDKNKDTLIQLYNCVFLQGEENYEPHMKLTSSNSSRLTSQFQNPSLSVGIVTINSLIFFSFLRFCFNRPHYHYIPKELKFDVYVLIQYLPHRQIPHLQPGAINAARRFDTRLRIGFLLFCEAPFMVSVEIYFSLFNSASIASSHCFFLPQASVTDVAQAQFPAVLITYLPHSY</sequence>
<evidence type="ECO:0000313" key="4">
    <source>
        <dbReference type="Proteomes" id="UP000232688"/>
    </source>
</evidence>
<dbReference type="VEuPathDB" id="FungiDB:FUN_000108"/>
<reference evidence="3 4" key="4">
    <citation type="submission" date="2017-10" db="EMBL/GenBank/DDBJ databases">
        <title>Genome analyses suggest a sexual origin of heterokaryosis in a supposedly ancient asexual fungus.</title>
        <authorList>
            <person name="Corradi N."/>
            <person name="Sedzielewska K."/>
            <person name="Noel J."/>
            <person name="Charron P."/>
            <person name="Farinelli L."/>
            <person name="Marton T."/>
            <person name="Kruger M."/>
            <person name="Pelin A."/>
            <person name="Brachmann A."/>
            <person name="Corradi N."/>
        </authorList>
    </citation>
    <scope>NUCLEOTIDE SEQUENCE [LARGE SCALE GENOMIC DNA]</scope>
    <source>
        <strain evidence="3 4">A1</strain>
    </source>
</reference>
<accession>A0A2N0RPH2</accession>
<reference evidence="3 4" key="3">
    <citation type="submission" date="2017-10" db="EMBL/GenBank/DDBJ databases">
        <title>Extensive intraspecific genome diversity in a model arbuscular mycorrhizal fungus.</title>
        <authorList>
            <person name="Chen E.C.H."/>
            <person name="Morin E."/>
            <person name="Baudet D."/>
            <person name="Noel J."/>
            <person name="Ndikumana S."/>
            <person name="Charron P."/>
            <person name="St-Onge C."/>
            <person name="Giorgi J."/>
            <person name="Grigoriev I.V."/>
            <person name="Roux C."/>
            <person name="Martin F.M."/>
            <person name="Corradi N."/>
        </authorList>
    </citation>
    <scope>NUCLEOTIDE SEQUENCE [LARGE SCALE GENOMIC DNA]</scope>
    <source>
        <strain evidence="3 4">A1</strain>
    </source>
</reference>
<reference evidence="2 5" key="1">
    <citation type="submission" date="2016-04" db="EMBL/GenBank/DDBJ databases">
        <title>Genome analyses suggest a sexual origin of heterokaryosis in a supposedly ancient asexual fungus.</title>
        <authorList>
            <person name="Ropars J."/>
            <person name="Sedzielewska K."/>
            <person name="Noel J."/>
            <person name="Charron P."/>
            <person name="Farinelli L."/>
            <person name="Marton T."/>
            <person name="Kruger M."/>
            <person name="Pelin A."/>
            <person name="Brachmann A."/>
            <person name="Corradi N."/>
        </authorList>
    </citation>
    <scope>NUCLEOTIDE SEQUENCE [LARGE SCALE GENOMIC DNA]</scope>
    <source>
        <strain evidence="2 5">A5</strain>
    </source>
</reference>
<evidence type="ECO:0000313" key="2">
    <source>
        <dbReference type="EMBL" id="PKC02467.1"/>
    </source>
</evidence>
<gene>
    <name evidence="3" type="ORF">RhiirA1_536523</name>
    <name evidence="2" type="ORF">RhiirA5_504023</name>
</gene>
<dbReference type="Proteomes" id="UP000232688">
    <property type="component" value="Unassembled WGS sequence"/>
</dbReference>
<evidence type="ECO:0000256" key="1">
    <source>
        <dbReference type="SAM" id="Phobius"/>
    </source>
</evidence>
<proteinExistence type="predicted"/>
<dbReference type="Proteomes" id="UP000232722">
    <property type="component" value="Unassembled WGS sequence"/>
</dbReference>
<keyword evidence="1" id="KW-0472">Membrane</keyword>
<protein>
    <submittedName>
        <fullName evidence="3">Uncharacterized protein</fullName>
    </submittedName>
</protein>
<dbReference type="EMBL" id="LLXH01000564">
    <property type="protein sequence ID" value="PKC65193.1"/>
    <property type="molecule type" value="Genomic_DNA"/>
</dbReference>
<keyword evidence="1" id="KW-0812">Transmembrane</keyword>
<feature type="transmembrane region" description="Helical" evidence="1">
    <location>
        <begin position="323"/>
        <end position="344"/>
    </location>
</feature>
<keyword evidence="1" id="KW-1133">Transmembrane helix</keyword>
<dbReference type="VEuPathDB" id="FungiDB:RhiirA1_536523"/>
<dbReference type="AlphaFoldDB" id="A0A2N0RPH2"/>
<reference evidence="2 5" key="2">
    <citation type="submission" date="2017-09" db="EMBL/GenBank/DDBJ databases">
        <title>Extensive intraspecific genome diversity in a model arbuscular mycorrhizal fungus.</title>
        <authorList>
            <person name="Chen E.C."/>
            <person name="Morin E."/>
            <person name="Beaudet D."/>
            <person name="Noel J."/>
            <person name="Ndikumana S."/>
            <person name="Charron P."/>
            <person name="St-Onge C."/>
            <person name="Giorgi J."/>
            <person name="Grigoriev I.V."/>
            <person name="Roux C."/>
            <person name="Martin F.M."/>
            <person name="Corradi N."/>
        </authorList>
    </citation>
    <scope>NUCLEOTIDE SEQUENCE [LARGE SCALE GENOMIC DNA]</scope>
    <source>
        <strain evidence="2 5">A5</strain>
    </source>
</reference>
<comment type="caution">
    <text evidence="3">The sequence shown here is derived from an EMBL/GenBank/DDBJ whole genome shotgun (WGS) entry which is preliminary data.</text>
</comment>